<organism evidence="3 4">
    <name type="scientific">Zophobas morio</name>
    <dbReference type="NCBI Taxonomy" id="2755281"/>
    <lineage>
        <taxon>Eukaryota</taxon>
        <taxon>Metazoa</taxon>
        <taxon>Ecdysozoa</taxon>
        <taxon>Arthropoda</taxon>
        <taxon>Hexapoda</taxon>
        <taxon>Insecta</taxon>
        <taxon>Pterygota</taxon>
        <taxon>Neoptera</taxon>
        <taxon>Endopterygota</taxon>
        <taxon>Coleoptera</taxon>
        <taxon>Polyphaga</taxon>
        <taxon>Cucujiformia</taxon>
        <taxon>Tenebrionidae</taxon>
        <taxon>Zophobas</taxon>
    </lineage>
</organism>
<evidence type="ECO:0000313" key="3">
    <source>
        <dbReference type="EMBL" id="KAJ3652038.1"/>
    </source>
</evidence>
<dbReference type="GO" id="GO:0005634">
    <property type="term" value="C:nucleus"/>
    <property type="evidence" value="ECO:0007669"/>
    <property type="project" value="TreeGrafter"/>
</dbReference>
<evidence type="ECO:0000259" key="2">
    <source>
        <dbReference type="Pfam" id="PF15296"/>
    </source>
</evidence>
<proteinExistence type="predicted"/>
<feature type="domain" description="Codanin-1 C-terminal" evidence="2">
    <location>
        <begin position="701"/>
        <end position="808"/>
    </location>
</feature>
<keyword evidence="4" id="KW-1185">Reference proteome</keyword>
<dbReference type="EMBL" id="JALNTZ010000005">
    <property type="protein sequence ID" value="KAJ3652038.1"/>
    <property type="molecule type" value="Genomic_DNA"/>
</dbReference>
<dbReference type="GO" id="GO:0006325">
    <property type="term" value="P:chromatin organization"/>
    <property type="evidence" value="ECO:0007669"/>
    <property type="project" value="TreeGrafter"/>
</dbReference>
<name>A0AA38IAN3_9CUCU</name>
<gene>
    <name evidence="3" type="ORF">Zmor_018039</name>
</gene>
<evidence type="ECO:0000256" key="1">
    <source>
        <dbReference type="SAM" id="MobiDB-lite"/>
    </source>
</evidence>
<dbReference type="InterPro" id="IPR028171">
    <property type="entry name" value="Codanin-1_C"/>
</dbReference>
<dbReference type="PANTHER" id="PTHR28678">
    <property type="entry name" value="CODANIN-1"/>
    <property type="match status" value="1"/>
</dbReference>
<dbReference type="Pfam" id="PF15296">
    <property type="entry name" value="Codanin-1_C"/>
    <property type="match status" value="1"/>
</dbReference>
<accession>A0AA38IAN3</accession>
<sequence>MAETLLNQVLNQETPIEDFLEWLTQLSYQDPEFIELSAKYKCSRTDFVTYFLNFIHEEVGSFITDKNQEIDDSTKSSNEINRSHSFPLDLSSEINTSTPKITKVNSDSSVLNCMSPISPIYKTHHSFSTPKGPKSSLCLGDFMVSKKVSSKKKNSESKRRIKPTNLNHSNKNNFHKSENSFNFSNELDEFPSERNVLVEEKLRILSRSAIQGVTGSPKKVARSFSGEIKPDVELVSHQKEIELVVQIYTELLDNSFVLNLTSEVYFLISLLLKKQHYSVEWGIDVLSDKVTAQVLFNTVHNIVYFACKCIERQARVLRNYDNSTIRSLTENERLKLFSPQLIEGLQKVSKPDRIIEIETTQNNICFNSDTDNRQNFPNDLSFHAFRKQRDLFYEILRIWDVHHLAPGFSFSISLGGKIKTLLSLSSEPTNFIHFARLFKAQLLNTCRNTDSDFITSLDVDAQKLNKLKSRCVTKGSCQGLNSLPVFNEVEEFYKEFILVASNYVFNRHLADTLIEEITELNESNFGSNELEEEDFSQNDVDFVTKKSYYTCIKNLRTLAKFVGFVESLPYKSEVSNYSENLLTTHLKIRQQIRPTFDVKTLLENSIRRKSVILCVPWLIKYLSMLDYITLKLPYYAQVHTTLFWIYRNFDWGPDPNIFLIKFCLGWLFELPQLPDNNFLHFCTQTPNFDDTTNTNPKFYLDQLEIVDQDILYFCCPYLDEIKKLLSSSSTSHSIKIKHITPVTALQSPDEVARKKLEQQLEEAFFNGQPTSLRKTVEFVSERVASTCVKYVCHTLVPKHKKLASDKFKSCIQFKKNEDIETQKTALKTTANQLAVTCLEELQKACDSEMEAITDSKIQKAIESLVSLDVLPQTIQVCVGITKKTCLERVKQWIESHVTLVVFTKDFNDEIQKITNQDGKKPRKPIFMLPPGGTPMEHNENVTSAAHLLEKYRVLTVGVIENNPLSQEVLVSLLDDTSRSINERSNFNQCILATICTQILDLMLLLLAHDWTFLSNDVLSKSCDIWRLYYNGCDDLFKSLLCPRNVAFFAQSRDRKATWDAFAKFCAYLIKHNLLSSEVFESQCTGIFRTDWDQETLKLITDFLRTFGRLYRDQGGSTSDFALLLDFFSDYCEDLF</sequence>
<dbReference type="PANTHER" id="PTHR28678:SF1">
    <property type="entry name" value="CODANIN-1"/>
    <property type="match status" value="1"/>
</dbReference>
<dbReference type="Proteomes" id="UP001168821">
    <property type="component" value="Unassembled WGS sequence"/>
</dbReference>
<comment type="caution">
    <text evidence="3">The sequence shown here is derived from an EMBL/GenBank/DDBJ whole genome shotgun (WGS) entry which is preliminary data.</text>
</comment>
<dbReference type="AlphaFoldDB" id="A0AA38IAN3"/>
<protein>
    <recommendedName>
        <fullName evidence="2">Codanin-1 C-terminal domain-containing protein</fullName>
    </recommendedName>
</protein>
<feature type="region of interest" description="Disordered" evidence="1">
    <location>
        <begin position="149"/>
        <end position="175"/>
    </location>
</feature>
<dbReference type="InterPro" id="IPR040031">
    <property type="entry name" value="Codanin-1"/>
</dbReference>
<evidence type="ECO:0000313" key="4">
    <source>
        <dbReference type="Proteomes" id="UP001168821"/>
    </source>
</evidence>
<reference evidence="3" key="1">
    <citation type="journal article" date="2023" name="G3 (Bethesda)">
        <title>Whole genome assemblies of Zophobas morio and Tenebrio molitor.</title>
        <authorList>
            <person name="Kaur S."/>
            <person name="Stinson S.A."/>
            <person name="diCenzo G.C."/>
        </authorList>
    </citation>
    <scope>NUCLEOTIDE SEQUENCE</scope>
    <source>
        <strain evidence="3">QUZm001</strain>
    </source>
</reference>